<keyword evidence="2" id="KW-1185">Reference proteome</keyword>
<evidence type="ECO:0000313" key="2">
    <source>
        <dbReference type="Proteomes" id="UP000314294"/>
    </source>
</evidence>
<protein>
    <submittedName>
        <fullName evidence="1">Uncharacterized protein</fullName>
    </submittedName>
</protein>
<gene>
    <name evidence="1" type="ORF">EYF80_044437</name>
</gene>
<evidence type="ECO:0000313" key="1">
    <source>
        <dbReference type="EMBL" id="TNN45361.1"/>
    </source>
</evidence>
<reference evidence="1 2" key="1">
    <citation type="submission" date="2019-03" db="EMBL/GenBank/DDBJ databases">
        <title>First draft genome of Liparis tanakae, snailfish: a comprehensive survey of snailfish specific genes.</title>
        <authorList>
            <person name="Kim W."/>
            <person name="Song I."/>
            <person name="Jeong J.-H."/>
            <person name="Kim D."/>
            <person name="Kim S."/>
            <person name="Ryu S."/>
            <person name="Song J.Y."/>
            <person name="Lee S.K."/>
        </authorList>
    </citation>
    <scope>NUCLEOTIDE SEQUENCE [LARGE SCALE GENOMIC DNA]</scope>
    <source>
        <tissue evidence="1">Muscle</tissue>
    </source>
</reference>
<dbReference type="AlphaFoldDB" id="A0A4Z2FWQ9"/>
<dbReference type="EMBL" id="SRLO01000851">
    <property type="protein sequence ID" value="TNN45361.1"/>
    <property type="molecule type" value="Genomic_DNA"/>
</dbReference>
<comment type="caution">
    <text evidence="1">The sequence shown here is derived from an EMBL/GenBank/DDBJ whole genome shotgun (WGS) entry which is preliminary data.</text>
</comment>
<name>A0A4Z2FWQ9_9TELE</name>
<proteinExistence type="predicted"/>
<dbReference type="Proteomes" id="UP000314294">
    <property type="component" value="Unassembled WGS sequence"/>
</dbReference>
<accession>A0A4Z2FWQ9</accession>
<organism evidence="1 2">
    <name type="scientific">Liparis tanakae</name>
    <name type="common">Tanaka's snailfish</name>
    <dbReference type="NCBI Taxonomy" id="230148"/>
    <lineage>
        <taxon>Eukaryota</taxon>
        <taxon>Metazoa</taxon>
        <taxon>Chordata</taxon>
        <taxon>Craniata</taxon>
        <taxon>Vertebrata</taxon>
        <taxon>Euteleostomi</taxon>
        <taxon>Actinopterygii</taxon>
        <taxon>Neopterygii</taxon>
        <taxon>Teleostei</taxon>
        <taxon>Neoteleostei</taxon>
        <taxon>Acanthomorphata</taxon>
        <taxon>Eupercaria</taxon>
        <taxon>Perciformes</taxon>
        <taxon>Cottioidei</taxon>
        <taxon>Cottales</taxon>
        <taxon>Liparidae</taxon>
        <taxon>Liparis</taxon>
    </lineage>
</organism>
<sequence length="72" mass="7892">MAIFPTPRLVLTEEDSLKTHSLGSILRPVNDHCSPGYTYNTQQPCKANFFKRADSSGGVVSIAFPSEDTMSE</sequence>